<keyword evidence="2" id="KW-1185">Reference proteome</keyword>
<dbReference type="OrthoDB" id="274726at2759"/>
<dbReference type="PANTHER" id="PTHR20978:SF0">
    <property type="entry name" value="SPLICING FACTOR 3B SUBUNIT 5"/>
    <property type="match status" value="1"/>
</dbReference>
<reference evidence="1" key="1">
    <citation type="journal article" date="2020" name="Stud. Mycol.">
        <title>101 Dothideomycetes genomes: a test case for predicting lifestyles and emergence of pathogens.</title>
        <authorList>
            <person name="Haridas S."/>
            <person name="Albert R."/>
            <person name="Binder M."/>
            <person name="Bloem J."/>
            <person name="Labutti K."/>
            <person name="Salamov A."/>
            <person name="Andreopoulos B."/>
            <person name="Baker S."/>
            <person name="Barry K."/>
            <person name="Bills G."/>
            <person name="Bluhm B."/>
            <person name="Cannon C."/>
            <person name="Castanera R."/>
            <person name="Culley D."/>
            <person name="Daum C."/>
            <person name="Ezra D."/>
            <person name="Gonzalez J."/>
            <person name="Henrissat B."/>
            <person name="Kuo A."/>
            <person name="Liang C."/>
            <person name="Lipzen A."/>
            <person name="Lutzoni F."/>
            <person name="Magnuson J."/>
            <person name="Mondo S."/>
            <person name="Nolan M."/>
            <person name="Ohm R."/>
            <person name="Pangilinan J."/>
            <person name="Park H.-J."/>
            <person name="Ramirez L."/>
            <person name="Alfaro M."/>
            <person name="Sun H."/>
            <person name="Tritt A."/>
            <person name="Yoshinaga Y."/>
            <person name="Zwiers L.-H."/>
            <person name="Turgeon B."/>
            <person name="Goodwin S."/>
            <person name="Spatafora J."/>
            <person name="Crous P."/>
            <person name="Grigoriev I."/>
        </authorList>
    </citation>
    <scope>NUCLEOTIDE SEQUENCE</scope>
    <source>
        <strain evidence="1">CBS 121167</strain>
    </source>
</reference>
<dbReference type="GO" id="GO:0005686">
    <property type="term" value="C:U2 snRNP"/>
    <property type="evidence" value="ECO:0007669"/>
    <property type="project" value="TreeGrafter"/>
</dbReference>
<evidence type="ECO:0000313" key="2">
    <source>
        <dbReference type="Proteomes" id="UP000799438"/>
    </source>
</evidence>
<dbReference type="Proteomes" id="UP000799438">
    <property type="component" value="Unassembled WGS sequence"/>
</dbReference>
<dbReference type="RefSeq" id="XP_033391859.1">
    <property type="nucleotide sequence ID" value="XM_033542666.1"/>
</dbReference>
<organism evidence="1 2">
    <name type="scientific">Aplosporella prunicola CBS 121167</name>
    <dbReference type="NCBI Taxonomy" id="1176127"/>
    <lineage>
        <taxon>Eukaryota</taxon>
        <taxon>Fungi</taxon>
        <taxon>Dikarya</taxon>
        <taxon>Ascomycota</taxon>
        <taxon>Pezizomycotina</taxon>
        <taxon>Dothideomycetes</taxon>
        <taxon>Dothideomycetes incertae sedis</taxon>
        <taxon>Botryosphaeriales</taxon>
        <taxon>Aplosporellaceae</taxon>
        <taxon>Aplosporella</taxon>
    </lineage>
</organism>
<sequence>MSADKLRTQQQLENLQARYVGTGHSDTTKFEFTSNIKRDSYASFIGHPPMLSYMAVGAGVSRERMRLSMIDSMIRPVGPPPEEEELRHKDIQPQFFGKRAELDMKDHFSTRGEEAVQAEFEREHERQLERILARKAIAATLAERLRKPDASKSK</sequence>
<evidence type="ECO:0008006" key="3">
    <source>
        <dbReference type="Google" id="ProtNLM"/>
    </source>
</evidence>
<gene>
    <name evidence="1" type="ORF">K452DRAFT_302992</name>
</gene>
<proteinExistence type="predicted"/>
<dbReference type="EMBL" id="ML995532">
    <property type="protein sequence ID" value="KAF2136141.1"/>
    <property type="molecule type" value="Genomic_DNA"/>
</dbReference>
<dbReference type="AlphaFoldDB" id="A0A6A6B0A8"/>
<dbReference type="Pfam" id="PF07189">
    <property type="entry name" value="SF3b10"/>
    <property type="match status" value="1"/>
</dbReference>
<dbReference type="PANTHER" id="PTHR20978">
    <property type="entry name" value="SPLICING FACTOR 3B SUBUNIT 5"/>
    <property type="match status" value="1"/>
</dbReference>
<dbReference type="GO" id="GO:0000398">
    <property type="term" value="P:mRNA splicing, via spliceosome"/>
    <property type="evidence" value="ECO:0007669"/>
    <property type="project" value="TreeGrafter"/>
</dbReference>
<protein>
    <recommendedName>
        <fullName evidence="3">Splicing factor subunit</fullName>
    </recommendedName>
</protein>
<dbReference type="GO" id="GO:0071011">
    <property type="term" value="C:precatalytic spliceosome"/>
    <property type="evidence" value="ECO:0007669"/>
    <property type="project" value="TreeGrafter"/>
</dbReference>
<accession>A0A6A6B0A8</accession>
<dbReference type="GeneID" id="54300163"/>
<name>A0A6A6B0A8_9PEZI</name>
<evidence type="ECO:0000313" key="1">
    <source>
        <dbReference type="EMBL" id="KAF2136141.1"/>
    </source>
</evidence>
<dbReference type="InterPro" id="IPR009846">
    <property type="entry name" value="SF3b5/RDS3-10"/>
</dbReference>